<protein>
    <submittedName>
        <fullName evidence="1">Uncharacterized protein</fullName>
    </submittedName>
</protein>
<evidence type="ECO:0000313" key="1">
    <source>
        <dbReference type="EMBL" id="CUX52604.1"/>
    </source>
</evidence>
<proteinExistence type="predicted"/>
<evidence type="ECO:0000313" key="2">
    <source>
        <dbReference type="Proteomes" id="UP000191988"/>
    </source>
</evidence>
<dbReference type="AlphaFoldDB" id="A0A1S7RHF2"/>
<accession>A0A1S7RHF2</accession>
<dbReference type="EMBL" id="FBWK01000049">
    <property type="protein sequence ID" value="CUX52604.1"/>
    <property type="molecule type" value="Genomic_DNA"/>
</dbReference>
<name>A0A1S7RHF2_9HYPH</name>
<organism evidence="1 2">
    <name type="scientific">Agrobacterium tomkonis CFBP 6623</name>
    <dbReference type="NCBI Taxonomy" id="1183432"/>
    <lineage>
        <taxon>Bacteria</taxon>
        <taxon>Pseudomonadati</taxon>
        <taxon>Pseudomonadota</taxon>
        <taxon>Alphaproteobacteria</taxon>
        <taxon>Hyphomicrobiales</taxon>
        <taxon>Rhizobiaceae</taxon>
        <taxon>Rhizobium/Agrobacterium group</taxon>
        <taxon>Agrobacterium</taxon>
        <taxon>Agrobacterium tumefaciens complex</taxon>
    </lineage>
</organism>
<keyword evidence="2" id="KW-1185">Reference proteome</keyword>
<sequence length="77" mass="8062">MMLSPDFPAISNLRATVGIASNTITVLPATESISAAINPAGPPPTIATCLAFAKTLSITIFAFESLIPISGCEYMRY</sequence>
<dbReference type="Proteomes" id="UP000191988">
    <property type="component" value="Unassembled WGS sequence"/>
</dbReference>
<reference evidence="2" key="1">
    <citation type="submission" date="2016-01" db="EMBL/GenBank/DDBJ databases">
        <authorList>
            <person name="Regsiter A."/>
            <person name="william w."/>
        </authorList>
    </citation>
    <scope>NUCLEOTIDE SEQUENCE [LARGE SCALE GENOMIC DNA]</scope>
    <source>
        <strain evidence="2">CFBP 6623</strain>
    </source>
</reference>
<gene>
    <name evidence="1" type="ORF">AGR3A_Lc130471</name>
</gene>